<organism evidence="1 2">
    <name type="scientific">Hibiscus syriacus</name>
    <name type="common">Rose of Sharon</name>
    <dbReference type="NCBI Taxonomy" id="106335"/>
    <lineage>
        <taxon>Eukaryota</taxon>
        <taxon>Viridiplantae</taxon>
        <taxon>Streptophyta</taxon>
        <taxon>Embryophyta</taxon>
        <taxon>Tracheophyta</taxon>
        <taxon>Spermatophyta</taxon>
        <taxon>Magnoliopsida</taxon>
        <taxon>eudicotyledons</taxon>
        <taxon>Gunneridae</taxon>
        <taxon>Pentapetalae</taxon>
        <taxon>rosids</taxon>
        <taxon>malvids</taxon>
        <taxon>Malvales</taxon>
        <taxon>Malvaceae</taxon>
        <taxon>Malvoideae</taxon>
        <taxon>Hibiscus</taxon>
    </lineage>
</organism>
<dbReference type="PANTHER" id="PTHR46241">
    <property type="entry name" value="ARMADILLO REPEAT-CONTAINING PROTEIN 4 ARMC4"/>
    <property type="match status" value="1"/>
</dbReference>
<gene>
    <name evidence="1" type="ORF">F3Y22_tig00112368pilonHSYRG00012</name>
</gene>
<proteinExistence type="predicted"/>
<dbReference type="Gene3D" id="1.25.10.10">
    <property type="entry name" value="Leucine-rich Repeat Variant"/>
    <property type="match status" value="1"/>
</dbReference>
<dbReference type="InterPro" id="IPR011989">
    <property type="entry name" value="ARM-like"/>
</dbReference>
<reference evidence="1" key="1">
    <citation type="submission" date="2019-09" db="EMBL/GenBank/DDBJ databases">
        <title>Draft genome information of white flower Hibiscus syriacus.</title>
        <authorList>
            <person name="Kim Y.-M."/>
        </authorList>
    </citation>
    <scope>NUCLEOTIDE SEQUENCE [LARGE SCALE GENOMIC DNA]</scope>
    <source>
        <strain evidence="1">YM2019G1</strain>
    </source>
</reference>
<dbReference type="PANTHER" id="PTHR46241:SF1">
    <property type="entry name" value="OUTER DYNEIN ARM-DOCKING COMPLEX SUBUNIT 2"/>
    <property type="match status" value="1"/>
</dbReference>
<dbReference type="SUPFAM" id="SSF48371">
    <property type="entry name" value="ARM repeat"/>
    <property type="match status" value="1"/>
</dbReference>
<protein>
    <submittedName>
        <fullName evidence="1">Uncharacterized protein</fullName>
    </submittedName>
</protein>
<dbReference type="EMBL" id="VEPZ02001564">
    <property type="protein sequence ID" value="KAE8667839.1"/>
    <property type="molecule type" value="Genomic_DNA"/>
</dbReference>
<sequence>MMLVVRDCLKCIWCLVNLCNENRVVIATNGGSEIVVNMLNSSVDGVVRRYLLEILSALSLLRVVWRELISLGGVRFLAEEASCGHGHMLSRERACQAIGLLGVTRRAHRMLVDLGAIDVLMEML</sequence>
<evidence type="ECO:0000313" key="2">
    <source>
        <dbReference type="Proteomes" id="UP000436088"/>
    </source>
</evidence>
<keyword evidence="2" id="KW-1185">Reference proteome</keyword>
<evidence type="ECO:0000313" key="1">
    <source>
        <dbReference type="EMBL" id="KAE8667839.1"/>
    </source>
</evidence>
<dbReference type="AlphaFoldDB" id="A0A6A2Y5C3"/>
<dbReference type="InterPro" id="IPR016024">
    <property type="entry name" value="ARM-type_fold"/>
</dbReference>
<comment type="caution">
    <text evidence="1">The sequence shown here is derived from an EMBL/GenBank/DDBJ whole genome shotgun (WGS) entry which is preliminary data.</text>
</comment>
<accession>A0A6A2Y5C3</accession>
<dbReference type="Proteomes" id="UP000436088">
    <property type="component" value="Unassembled WGS sequence"/>
</dbReference>
<name>A0A6A2Y5C3_HIBSY</name>